<dbReference type="EMBL" id="CP090892">
    <property type="protein sequence ID" value="ULU06708.1"/>
    <property type="molecule type" value="Genomic_DNA"/>
</dbReference>
<protein>
    <submittedName>
        <fullName evidence="8">Uncharacterized protein</fullName>
    </submittedName>
</protein>
<evidence type="ECO:0000313" key="10">
    <source>
        <dbReference type="Proteomes" id="UP000829354"/>
    </source>
</evidence>
<evidence type="ECO:0000256" key="1">
    <source>
        <dbReference type="ARBA" id="ARBA00004613"/>
    </source>
</evidence>
<name>A0AAE9EBZ2_CAEBR</name>
<dbReference type="InterPro" id="IPR003235">
    <property type="entry name" value="Nem_insulin-like_b-type"/>
</dbReference>
<sequence length="113" mass="12849">MKLLPLLVLLVLFQLGASSLMRNWMHDFESRLPVDDYEDPEDFVDLGFHKFPKNMMSRSRRGDKMKMCGGKVWKMVTMACGGQCTKEDVNIATSCCETMCTMEEIIGLCCPGR</sequence>
<gene>
    <name evidence="7" type="ORF">L3Y34_018490</name>
    <name evidence="8" type="ORF">L5515_014608</name>
</gene>
<evidence type="ECO:0000256" key="3">
    <source>
        <dbReference type="ARBA" id="ARBA00022525"/>
    </source>
</evidence>
<reference evidence="8 10" key="1">
    <citation type="submission" date="2022-04" db="EMBL/GenBank/DDBJ databases">
        <title>Chromosome-level reference genomes for two strains of Caenorhabditis briggsae: an improved platform for comparative genomics.</title>
        <authorList>
            <person name="Stevens L."/>
            <person name="Andersen E."/>
        </authorList>
    </citation>
    <scope>NUCLEOTIDE SEQUENCE [LARGE SCALE GENOMIC DNA]</scope>
    <source>
        <strain evidence="8">VX34</strain>
        <tissue evidence="8">Whole-organism</tissue>
    </source>
</reference>
<proteinExistence type="inferred from homology"/>
<keyword evidence="3" id="KW-0964">Secreted</keyword>
<dbReference type="PANTHER" id="PTHR33893">
    <property type="entry name" value="INSULIN RELATED-RELATED-RELATED"/>
    <property type="match status" value="1"/>
</dbReference>
<keyword evidence="10" id="KW-1185">Reference proteome</keyword>
<dbReference type="GO" id="GO:0040024">
    <property type="term" value="P:dauer larval development"/>
    <property type="evidence" value="ECO:0007669"/>
    <property type="project" value="EnsemblMetazoa"/>
</dbReference>
<evidence type="ECO:0000256" key="6">
    <source>
        <dbReference type="SAM" id="SignalP"/>
    </source>
</evidence>
<dbReference type="InterPro" id="IPR036438">
    <property type="entry name" value="Insulin-like_sf"/>
</dbReference>
<dbReference type="InterPro" id="IPR022353">
    <property type="entry name" value="Insulin_CS"/>
</dbReference>
<evidence type="ECO:0000256" key="2">
    <source>
        <dbReference type="ARBA" id="ARBA00009034"/>
    </source>
</evidence>
<evidence type="ECO:0000313" key="8">
    <source>
        <dbReference type="EMBL" id="UMM18641.1"/>
    </source>
</evidence>
<dbReference type="KEGG" id="cbr:CBG_02553"/>
<dbReference type="PANTHER" id="PTHR33893:SF5">
    <property type="entry name" value="INSULIN RELATED-RELATED"/>
    <property type="match status" value="1"/>
</dbReference>
<comment type="similarity">
    <text evidence="2">Belongs to the insulin family.</text>
</comment>
<dbReference type="GO" id="GO:1905910">
    <property type="term" value="P:negative regulation of dauer entry"/>
    <property type="evidence" value="ECO:0007669"/>
    <property type="project" value="EnsemblMetazoa"/>
</dbReference>
<comment type="subcellular location">
    <subcellularLocation>
        <location evidence="1">Secreted</location>
    </subcellularLocation>
</comment>
<dbReference type="Proteomes" id="UP000829354">
    <property type="component" value="Chromosome II"/>
</dbReference>
<reference evidence="7 9" key="2">
    <citation type="submission" date="2022-05" db="EMBL/GenBank/DDBJ databases">
        <title>Chromosome-level reference genomes for two strains of Caenorhabditis briggsae: an improved platform for comparative genomics.</title>
        <authorList>
            <person name="Stevens L."/>
            <person name="Andersen E.C."/>
        </authorList>
    </citation>
    <scope>NUCLEOTIDE SEQUENCE [LARGE SCALE GENOMIC DNA]</scope>
    <source>
        <strain evidence="7">QX1410_ONT</strain>
        <tissue evidence="7">Whole-organism</tissue>
    </source>
</reference>
<dbReference type="OMA" id="CCETMCT"/>
<organism evidence="8 10">
    <name type="scientific">Caenorhabditis briggsae</name>
    <dbReference type="NCBI Taxonomy" id="6238"/>
    <lineage>
        <taxon>Eukaryota</taxon>
        <taxon>Metazoa</taxon>
        <taxon>Ecdysozoa</taxon>
        <taxon>Nematoda</taxon>
        <taxon>Chromadorea</taxon>
        <taxon>Rhabditida</taxon>
        <taxon>Rhabditina</taxon>
        <taxon>Rhabditomorpha</taxon>
        <taxon>Rhabditoidea</taxon>
        <taxon>Rhabditidae</taxon>
        <taxon>Peloderinae</taxon>
        <taxon>Caenorhabditis</taxon>
    </lineage>
</organism>
<dbReference type="GO" id="GO:0005179">
    <property type="term" value="F:hormone activity"/>
    <property type="evidence" value="ECO:0007669"/>
    <property type="project" value="InterPro"/>
</dbReference>
<keyword evidence="5" id="KW-1015">Disulfide bond</keyword>
<keyword evidence="4 6" id="KW-0732">Signal</keyword>
<dbReference type="Proteomes" id="UP000827892">
    <property type="component" value="Chromosome II"/>
</dbReference>
<dbReference type="GO" id="GO:0005576">
    <property type="term" value="C:extracellular region"/>
    <property type="evidence" value="ECO:0007669"/>
    <property type="project" value="UniProtKB-SubCell"/>
</dbReference>
<accession>A0AAE9EBZ2</accession>
<evidence type="ECO:0000256" key="4">
    <source>
        <dbReference type="ARBA" id="ARBA00022729"/>
    </source>
</evidence>
<feature type="signal peptide" evidence="6">
    <location>
        <begin position="1"/>
        <end position="18"/>
    </location>
</feature>
<dbReference type="AlphaFoldDB" id="A0AAE9EBZ2"/>
<evidence type="ECO:0000313" key="9">
    <source>
        <dbReference type="Proteomes" id="UP000827892"/>
    </source>
</evidence>
<evidence type="ECO:0000313" key="7">
    <source>
        <dbReference type="EMBL" id="ULU06708.1"/>
    </source>
</evidence>
<dbReference type="Pfam" id="PF03488">
    <property type="entry name" value="Ins_beta"/>
    <property type="match status" value="1"/>
</dbReference>
<evidence type="ECO:0000256" key="5">
    <source>
        <dbReference type="ARBA" id="ARBA00023157"/>
    </source>
</evidence>
<dbReference type="Gene3D" id="1.10.100.10">
    <property type="entry name" value="Insulin-like"/>
    <property type="match status" value="1"/>
</dbReference>
<dbReference type="SUPFAM" id="SSF56994">
    <property type="entry name" value="Insulin-like"/>
    <property type="match status" value="1"/>
</dbReference>
<dbReference type="EMBL" id="CP092621">
    <property type="protein sequence ID" value="UMM18641.1"/>
    <property type="molecule type" value="Genomic_DNA"/>
</dbReference>
<dbReference type="PROSITE" id="PS00262">
    <property type="entry name" value="INSULIN"/>
    <property type="match status" value="1"/>
</dbReference>
<feature type="chain" id="PRO_5044707055" evidence="6">
    <location>
        <begin position="19"/>
        <end position="113"/>
    </location>
</feature>
<dbReference type="InterPro" id="IPR052335">
    <property type="entry name" value="Insulin-like_regulatory"/>
</dbReference>